<name>A0A9W6V1A7_9ACTN</name>
<sequence length="74" mass="8224">MAVTAREEVVALLAEFGGRTPQEVPERVDSMELAWLAHVLEQRHGRQLDDDTLSRIATVSDAARLLEGLRAAER</sequence>
<evidence type="ECO:0008006" key="3">
    <source>
        <dbReference type="Google" id="ProtNLM"/>
    </source>
</evidence>
<evidence type="ECO:0000313" key="1">
    <source>
        <dbReference type="EMBL" id="GLW71491.1"/>
    </source>
</evidence>
<gene>
    <name evidence="1" type="ORF">Kpho02_37900</name>
</gene>
<evidence type="ECO:0000313" key="2">
    <source>
        <dbReference type="Proteomes" id="UP001165041"/>
    </source>
</evidence>
<dbReference type="SUPFAM" id="SSF47336">
    <property type="entry name" value="ACP-like"/>
    <property type="match status" value="1"/>
</dbReference>
<accession>A0A9W6V1A7</accession>
<proteinExistence type="predicted"/>
<reference evidence="1" key="1">
    <citation type="submission" date="2023-02" db="EMBL/GenBank/DDBJ databases">
        <title>Kitasatospora phosalacinea NBRC 14627.</title>
        <authorList>
            <person name="Ichikawa N."/>
            <person name="Sato H."/>
            <person name="Tonouchi N."/>
        </authorList>
    </citation>
    <scope>NUCLEOTIDE SEQUENCE</scope>
    <source>
        <strain evidence="1">NBRC 14627</strain>
    </source>
</reference>
<comment type="caution">
    <text evidence="1">The sequence shown here is derived from an EMBL/GenBank/DDBJ whole genome shotgun (WGS) entry which is preliminary data.</text>
</comment>
<dbReference type="Proteomes" id="UP001165041">
    <property type="component" value="Unassembled WGS sequence"/>
</dbReference>
<dbReference type="InterPro" id="IPR036736">
    <property type="entry name" value="ACP-like_sf"/>
</dbReference>
<dbReference type="EMBL" id="BSSA01000012">
    <property type="protein sequence ID" value="GLW71491.1"/>
    <property type="molecule type" value="Genomic_DNA"/>
</dbReference>
<organism evidence="1 2">
    <name type="scientific">Kitasatospora phosalacinea</name>
    <dbReference type="NCBI Taxonomy" id="2065"/>
    <lineage>
        <taxon>Bacteria</taxon>
        <taxon>Bacillati</taxon>
        <taxon>Actinomycetota</taxon>
        <taxon>Actinomycetes</taxon>
        <taxon>Kitasatosporales</taxon>
        <taxon>Streptomycetaceae</taxon>
        <taxon>Kitasatospora</taxon>
    </lineage>
</organism>
<dbReference type="Gene3D" id="1.10.1200.10">
    <property type="entry name" value="ACP-like"/>
    <property type="match status" value="1"/>
</dbReference>
<protein>
    <recommendedName>
        <fullName evidence="3">Acyl carrier protein</fullName>
    </recommendedName>
</protein>
<dbReference type="AlphaFoldDB" id="A0A9W6V1A7"/>